<evidence type="ECO:0000313" key="1">
    <source>
        <dbReference type="EMBL" id="WAB80597.1"/>
    </source>
</evidence>
<keyword evidence="2" id="KW-1185">Reference proteome</keyword>
<organism evidence="1 2">
    <name type="scientific">Microcella daejeonensis</name>
    <dbReference type="NCBI Taxonomy" id="2994971"/>
    <lineage>
        <taxon>Bacteria</taxon>
        <taxon>Bacillati</taxon>
        <taxon>Actinomycetota</taxon>
        <taxon>Actinomycetes</taxon>
        <taxon>Micrococcales</taxon>
        <taxon>Microbacteriaceae</taxon>
        <taxon>Microcella</taxon>
    </lineage>
</organism>
<sequence>MTRDLTPVPTVEVLHIDECPGWRLAAAGVRLALSNLGRDDVPVGEVLISSADEAAVTAFAGSPTILVNGVDLFPSDGRTADLACRVYRSATGLAPSPGAEQIESALRARL</sequence>
<protein>
    <recommendedName>
        <fullName evidence="3">Thioredoxin family protein</fullName>
    </recommendedName>
</protein>
<accession>A0A9E8MK81</accession>
<evidence type="ECO:0000313" key="2">
    <source>
        <dbReference type="Proteomes" id="UP001164706"/>
    </source>
</evidence>
<proteinExistence type="predicted"/>
<name>A0A9E8MK81_9MICO</name>
<reference evidence="1" key="1">
    <citation type="submission" date="2022-11" db="EMBL/GenBank/DDBJ databases">
        <title>Description of Microcella daejonensis nov. sp, isolated from riverside soil.</title>
        <authorList>
            <person name="Molina K.M."/>
            <person name="Kim S.B."/>
        </authorList>
    </citation>
    <scope>NUCLEOTIDE SEQUENCE</scope>
    <source>
        <strain evidence="1">MMS21-STM12</strain>
    </source>
</reference>
<dbReference type="RefSeq" id="WP_267739255.1">
    <property type="nucleotide sequence ID" value="NZ_CP113089.1"/>
</dbReference>
<dbReference type="EMBL" id="CP113089">
    <property type="protein sequence ID" value="WAB80597.1"/>
    <property type="molecule type" value="Genomic_DNA"/>
</dbReference>
<dbReference type="KEGG" id="mdb:OVN18_08450"/>
<evidence type="ECO:0008006" key="3">
    <source>
        <dbReference type="Google" id="ProtNLM"/>
    </source>
</evidence>
<gene>
    <name evidence="1" type="ORF">OVN18_08450</name>
</gene>
<dbReference type="AlphaFoldDB" id="A0A9E8MK81"/>
<dbReference type="Proteomes" id="UP001164706">
    <property type="component" value="Chromosome"/>
</dbReference>